<dbReference type="GO" id="GO:0006633">
    <property type="term" value="P:fatty acid biosynthetic process"/>
    <property type="evidence" value="ECO:0007669"/>
    <property type="project" value="TreeGrafter"/>
</dbReference>
<dbReference type="Gene3D" id="3.30.70.250">
    <property type="entry name" value="Malonyl-CoA ACP transacylase, ACP-binding"/>
    <property type="match status" value="1"/>
</dbReference>
<evidence type="ECO:0000256" key="7">
    <source>
        <dbReference type="PIRSR" id="PIRSR000446-1"/>
    </source>
</evidence>
<dbReference type="EMBL" id="QAAA01000002">
    <property type="protein sequence ID" value="PTN03535.1"/>
    <property type="molecule type" value="Genomic_DNA"/>
</dbReference>
<protein>
    <recommendedName>
        <fullName evidence="2 6">Malonyl CoA-acyl carrier protein transacylase</fullName>
        <ecNumber evidence="1 6">2.3.1.39</ecNumber>
    </recommendedName>
</protein>
<keyword evidence="4 6" id="KW-0012">Acyltransferase</keyword>
<dbReference type="Pfam" id="PF00698">
    <property type="entry name" value="Acyl_transf_1"/>
    <property type="match status" value="1"/>
</dbReference>
<dbReference type="PANTHER" id="PTHR42681">
    <property type="entry name" value="MALONYL-COA-ACYL CARRIER PROTEIN TRANSACYLASE, MITOCHONDRIAL"/>
    <property type="match status" value="1"/>
</dbReference>
<dbReference type="InterPro" id="IPR004410">
    <property type="entry name" value="Malonyl_CoA-ACP_transAc_FabD"/>
</dbReference>
<dbReference type="PANTHER" id="PTHR42681:SF1">
    <property type="entry name" value="MALONYL-COA-ACYL CARRIER PROTEIN TRANSACYLASE, MITOCHONDRIAL"/>
    <property type="match status" value="1"/>
</dbReference>
<comment type="similarity">
    <text evidence="6">Belongs to the fabD family.</text>
</comment>
<dbReference type="FunFam" id="3.30.70.250:FF:000001">
    <property type="entry name" value="Malonyl CoA-acyl carrier protein transacylase"/>
    <property type="match status" value="1"/>
</dbReference>
<dbReference type="NCBIfam" id="TIGR00128">
    <property type="entry name" value="fabD"/>
    <property type="match status" value="1"/>
</dbReference>
<accession>A0A2T5BVG2</accession>
<comment type="caution">
    <text evidence="9">The sequence shown here is derived from an EMBL/GenBank/DDBJ whole genome shotgun (WGS) entry which is preliminary data.</text>
</comment>
<evidence type="ECO:0000259" key="8">
    <source>
        <dbReference type="SMART" id="SM00827"/>
    </source>
</evidence>
<keyword evidence="3 6" id="KW-0808">Transferase</keyword>
<name>A0A2T5BVG2_9RHOB</name>
<dbReference type="InterPro" id="IPR050858">
    <property type="entry name" value="Mal-CoA-ACP_Trans/PKS_FabD"/>
</dbReference>
<dbReference type="AlphaFoldDB" id="A0A2T5BVG2"/>
<dbReference type="GO" id="GO:0004314">
    <property type="term" value="F:[acyl-carrier-protein] S-malonyltransferase activity"/>
    <property type="evidence" value="ECO:0007669"/>
    <property type="project" value="UniProtKB-EC"/>
</dbReference>
<sequence>MTRAFVFPGQGAQTIGMGKALAQAYPAAQHVFDEVDEALGEKLSALIWEGQAEDLTLTQNAQPALMATSLAAMAALEAEGLGVEAASFVAGHSLGEYSALCAAGALSVADTARLLRLRGLAMQQAVPVGEGAMAALLGLDVAGAQAVAQAAAKVTGQVCQAANDNDPGQVVVSGHKAAVERAVELAKEAGARRAVLLPVSAPFHCVLMAPAAEAMAGALEGVGIAAPRVPVVANVLAEANTDPARIRSLLVEQVTGAVRWRESVAWMSAQGVDEFWEIGAGKALSGMIRRIERSAATRSVGTPEDVTTAVESTK</sequence>
<dbReference type="Proteomes" id="UP000243859">
    <property type="component" value="Unassembled WGS sequence"/>
</dbReference>
<dbReference type="OrthoDB" id="9808564at2"/>
<dbReference type="RefSeq" id="WP_107890824.1">
    <property type="nucleotide sequence ID" value="NZ_NHSI01000055.1"/>
</dbReference>
<evidence type="ECO:0000256" key="2">
    <source>
        <dbReference type="ARBA" id="ARBA00018953"/>
    </source>
</evidence>
<dbReference type="InterPro" id="IPR001227">
    <property type="entry name" value="Ac_transferase_dom_sf"/>
</dbReference>
<gene>
    <name evidence="9" type="ORF">C8N32_10256</name>
</gene>
<reference evidence="9 10" key="1">
    <citation type="submission" date="2018-04" db="EMBL/GenBank/DDBJ databases">
        <title>Genomic Encyclopedia of Archaeal and Bacterial Type Strains, Phase II (KMG-II): from individual species to whole genera.</title>
        <authorList>
            <person name="Goeker M."/>
        </authorList>
    </citation>
    <scope>NUCLEOTIDE SEQUENCE [LARGE SCALE GENOMIC DNA]</scope>
    <source>
        <strain evidence="9 10">DSM 18064</strain>
    </source>
</reference>
<dbReference type="InterPro" id="IPR024925">
    <property type="entry name" value="Malonyl_CoA-ACP_transAc"/>
</dbReference>
<dbReference type="SMART" id="SM00827">
    <property type="entry name" value="PKS_AT"/>
    <property type="match status" value="1"/>
</dbReference>
<evidence type="ECO:0000256" key="5">
    <source>
        <dbReference type="ARBA" id="ARBA00048462"/>
    </source>
</evidence>
<dbReference type="InterPro" id="IPR016035">
    <property type="entry name" value="Acyl_Trfase/lysoPLipase"/>
</dbReference>
<evidence type="ECO:0000256" key="6">
    <source>
        <dbReference type="PIRNR" id="PIRNR000446"/>
    </source>
</evidence>
<evidence type="ECO:0000313" key="9">
    <source>
        <dbReference type="EMBL" id="PTN03535.1"/>
    </source>
</evidence>
<evidence type="ECO:0000256" key="3">
    <source>
        <dbReference type="ARBA" id="ARBA00022679"/>
    </source>
</evidence>
<dbReference type="EC" id="2.3.1.39" evidence="1 6"/>
<dbReference type="Gene3D" id="3.40.366.10">
    <property type="entry name" value="Malonyl-Coenzyme A Acyl Carrier Protein, domain 2"/>
    <property type="match status" value="1"/>
</dbReference>
<dbReference type="PIRSF" id="PIRSF000446">
    <property type="entry name" value="Mct"/>
    <property type="match status" value="1"/>
</dbReference>
<dbReference type="GO" id="GO:0005829">
    <property type="term" value="C:cytosol"/>
    <property type="evidence" value="ECO:0007669"/>
    <property type="project" value="TreeGrafter"/>
</dbReference>
<evidence type="ECO:0000256" key="4">
    <source>
        <dbReference type="ARBA" id="ARBA00023315"/>
    </source>
</evidence>
<comment type="catalytic activity">
    <reaction evidence="5 6">
        <text>holo-[ACP] + malonyl-CoA = malonyl-[ACP] + CoA</text>
        <dbReference type="Rhea" id="RHEA:41792"/>
        <dbReference type="Rhea" id="RHEA-COMP:9623"/>
        <dbReference type="Rhea" id="RHEA-COMP:9685"/>
        <dbReference type="ChEBI" id="CHEBI:57287"/>
        <dbReference type="ChEBI" id="CHEBI:57384"/>
        <dbReference type="ChEBI" id="CHEBI:64479"/>
        <dbReference type="ChEBI" id="CHEBI:78449"/>
        <dbReference type="EC" id="2.3.1.39"/>
    </reaction>
</comment>
<feature type="active site" evidence="7">
    <location>
        <position position="93"/>
    </location>
</feature>
<proteinExistence type="inferred from homology"/>
<feature type="domain" description="Malonyl-CoA:ACP transacylase (MAT)" evidence="8">
    <location>
        <begin position="6"/>
        <end position="313"/>
    </location>
</feature>
<evidence type="ECO:0000256" key="1">
    <source>
        <dbReference type="ARBA" id="ARBA00013258"/>
    </source>
</evidence>
<evidence type="ECO:0000313" key="10">
    <source>
        <dbReference type="Proteomes" id="UP000243859"/>
    </source>
</evidence>
<dbReference type="SUPFAM" id="SSF52151">
    <property type="entry name" value="FabD/lysophospholipase-like"/>
    <property type="match status" value="1"/>
</dbReference>
<dbReference type="SUPFAM" id="SSF55048">
    <property type="entry name" value="Probable ACP-binding domain of malonyl-CoA ACP transacylase"/>
    <property type="match status" value="1"/>
</dbReference>
<dbReference type="InterPro" id="IPR016036">
    <property type="entry name" value="Malonyl_transacylase_ACP-bd"/>
</dbReference>
<feature type="active site" evidence="7">
    <location>
        <position position="204"/>
    </location>
</feature>
<organism evidence="9 10">
    <name type="scientific">Rhodovulum imhoffii</name>
    <dbReference type="NCBI Taxonomy" id="365340"/>
    <lineage>
        <taxon>Bacteria</taxon>
        <taxon>Pseudomonadati</taxon>
        <taxon>Pseudomonadota</taxon>
        <taxon>Alphaproteobacteria</taxon>
        <taxon>Rhodobacterales</taxon>
        <taxon>Paracoccaceae</taxon>
        <taxon>Rhodovulum</taxon>
    </lineage>
</organism>
<dbReference type="InterPro" id="IPR014043">
    <property type="entry name" value="Acyl_transferase_dom"/>
</dbReference>
<keyword evidence="10" id="KW-1185">Reference proteome</keyword>